<dbReference type="Pfam" id="PF17759">
    <property type="entry name" value="tRNA_synthFbeta"/>
    <property type="match status" value="1"/>
</dbReference>
<dbReference type="InterPro" id="IPR045060">
    <property type="entry name" value="Phe-tRNA-ligase_IIc_bsu"/>
</dbReference>
<evidence type="ECO:0000256" key="1">
    <source>
        <dbReference type="ARBA" id="ARBA00001946"/>
    </source>
</evidence>
<evidence type="ECO:0000256" key="7">
    <source>
        <dbReference type="ARBA" id="ARBA00022598"/>
    </source>
</evidence>
<dbReference type="EMBL" id="JANBUY010000192">
    <property type="protein sequence ID" value="KAJ2861978.1"/>
    <property type="molecule type" value="Genomic_DNA"/>
</dbReference>
<organism evidence="17 18">
    <name type="scientific">Coemansia aciculifera</name>
    <dbReference type="NCBI Taxonomy" id="417176"/>
    <lineage>
        <taxon>Eukaryota</taxon>
        <taxon>Fungi</taxon>
        <taxon>Fungi incertae sedis</taxon>
        <taxon>Zoopagomycota</taxon>
        <taxon>Kickxellomycotina</taxon>
        <taxon>Kickxellomycetes</taxon>
        <taxon>Kickxellales</taxon>
        <taxon>Kickxellaceae</taxon>
        <taxon>Coemansia</taxon>
    </lineage>
</organism>
<evidence type="ECO:0000256" key="15">
    <source>
        <dbReference type="ARBA" id="ARBA00049255"/>
    </source>
</evidence>
<keyword evidence="18" id="KW-1185">Reference proteome</keyword>
<evidence type="ECO:0000256" key="2">
    <source>
        <dbReference type="ARBA" id="ARBA00004496"/>
    </source>
</evidence>
<accession>A0A9W8IF30</accession>
<dbReference type="Gene3D" id="3.30.56.10">
    <property type="match status" value="2"/>
</dbReference>
<dbReference type="AlphaFoldDB" id="A0A9W8IF30"/>
<evidence type="ECO:0000256" key="8">
    <source>
        <dbReference type="ARBA" id="ARBA00022723"/>
    </source>
</evidence>
<dbReference type="InterPro" id="IPR041616">
    <property type="entry name" value="PheRS_beta_core"/>
</dbReference>
<dbReference type="InterPro" id="IPR005146">
    <property type="entry name" value="B3/B4_tRNA-bd"/>
</dbReference>
<keyword evidence="8" id="KW-0479">Metal-binding</keyword>
<evidence type="ECO:0000259" key="16">
    <source>
        <dbReference type="PROSITE" id="PS51483"/>
    </source>
</evidence>
<comment type="caution">
    <text evidence="17">The sequence shown here is derived from an EMBL/GenBank/DDBJ whole genome shotgun (WGS) entry which is preliminary data.</text>
</comment>
<dbReference type="InterPro" id="IPR020825">
    <property type="entry name" value="Phe-tRNA_synthase-like_B3/B4"/>
</dbReference>
<dbReference type="SUPFAM" id="SSF55681">
    <property type="entry name" value="Class II aaRS and biotin synthetases"/>
    <property type="match status" value="1"/>
</dbReference>
<dbReference type="SMART" id="SM00873">
    <property type="entry name" value="B3_4"/>
    <property type="match status" value="1"/>
</dbReference>
<evidence type="ECO:0000256" key="4">
    <source>
        <dbReference type="ARBA" id="ARBA00011209"/>
    </source>
</evidence>
<sequence>MPTINIDKKSLFDYLGNEYDTEGFRDLGFRFGIELEEETYKGEEEDEDNMELKIDISANRYDLLCFEGLSRALGIYLGREQTPNYRIAPGAKPQRIIVSKECEQVRPFVVGAVLRGVKLTPERYKSFIDLQDKLHFNLCSKRKLVSIGTHDLDTVQGPFTYEARKPEDIKFIPLNQTELMDGHRVVEFYGAKDSPIEKYLHIIRDSPVYPVVYDANGTVMSLPPLINSEHSKITLDTRNIFIEITATDLTKVGITLNILLTMFSGYCAEPFAVEPVEVVYPDGKSIMYPDLEQRTMHTTAKYLNGIVGINQSSEEIVALLKKMSLDAVVENAEKGEISVKLPPTRPDILQECDIAEDLAIAFGYNNIPRVPNSEPTVGVPLPLNKLEDIVRKEIAMAGWTEALTLSLCSHDENFTYLRRTDSGNEAVVLAKPKSMEYQECRLTLLPGLLKCIRENKMHALPFKMFEVSDVVFKNPDLPRGTQNQRRACALFSSTSAQFEITSGLLDTLMTALNVPHRKENGGYYLEAADIPTYLPGRSANVVRVAENGDKIILGSIGVIHPEILRNFELDYPVSSFEINIEPFL</sequence>
<keyword evidence="9" id="KW-0547">Nucleotide-binding</keyword>
<evidence type="ECO:0000256" key="11">
    <source>
        <dbReference type="ARBA" id="ARBA00022842"/>
    </source>
</evidence>
<reference evidence="17" key="1">
    <citation type="submission" date="2022-07" db="EMBL/GenBank/DDBJ databases">
        <title>Phylogenomic reconstructions and comparative analyses of Kickxellomycotina fungi.</title>
        <authorList>
            <person name="Reynolds N.K."/>
            <person name="Stajich J.E."/>
            <person name="Barry K."/>
            <person name="Grigoriev I.V."/>
            <person name="Crous P."/>
            <person name="Smith M.E."/>
        </authorList>
    </citation>
    <scope>NUCLEOTIDE SEQUENCE</scope>
    <source>
        <strain evidence="17">RSA 476</strain>
    </source>
</reference>
<evidence type="ECO:0000256" key="12">
    <source>
        <dbReference type="ARBA" id="ARBA00022917"/>
    </source>
</evidence>
<comment type="subunit">
    <text evidence="4">Tetramer of two alpha and two beta subunits.</text>
</comment>
<dbReference type="Proteomes" id="UP001140074">
    <property type="component" value="Unassembled WGS sequence"/>
</dbReference>
<evidence type="ECO:0000256" key="3">
    <source>
        <dbReference type="ARBA" id="ARBA00007438"/>
    </source>
</evidence>
<proteinExistence type="inferred from homology"/>
<comment type="cofactor">
    <cofactor evidence="1">
        <name>Mg(2+)</name>
        <dbReference type="ChEBI" id="CHEBI:18420"/>
    </cofactor>
</comment>
<dbReference type="InterPro" id="IPR004531">
    <property type="entry name" value="Phe-tRNA-synth_IIc_bsu_arc_euk"/>
</dbReference>
<dbReference type="GO" id="GO:0006432">
    <property type="term" value="P:phenylalanyl-tRNA aminoacylation"/>
    <property type="evidence" value="ECO:0007669"/>
    <property type="project" value="InterPro"/>
</dbReference>
<dbReference type="EC" id="6.1.1.20" evidence="5"/>
<dbReference type="Gene3D" id="3.50.40.10">
    <property type="entry name" value="Phenylalanyl-trna Synthetase, Chain B, domain 3"/>
    <property type="match status" value="1"/>
</dbReference>
<dbReference type="PROSITE" id="PS51483">
    <property type="entry name" value="B5"/>
    <property type="match status" value="1"/>
</dbReference>
<keyword evidence="7 17" id="KW-0436">Ligase</keyword>
<evidence type="ECO:0000256" key="6">
    <source>
        <dbReference type="ARBA" id="ARBA00022490"/>
    </source>
</evidence>
<dbReference type="GO" id="GO:0004826">
    <property type="term" value="F:phenylalanine-tRNA ligase activity"/>
    <property type="evidence" value="ECO:0007669"/>
    <property type="project" value="UniProtKB-EC"/>
</dbReference>
<dbReference type="InterPro" id="IPR040659">
    <property type="entry name" value="PhetRS_B1"/>
</dbReference>
<keyword evidence="11" id="KW-0460">Magnesium</keyword>
<dbReference type="SMART" id="SM00874">
    <property type="entry name" value="B5"/>
    <property type="match status" value="1"/>
</dbReference>
<dbReference type="Pfam" id="PF03484">
    <property type="entry name" value="B5"/>
    <property type="match status" value="1"/>
</dbReference>
<dbReference type="FunFam" id="3.50.40.10:FF:000002">
    <property type="entry name" value="phenylalanine--tRNA ligase beta subunit"/>
    <property type="match status" value="1"/>
</dbReference>
<evidence type="ECO:0000256" key="14">
    <source>
        <dbReference type="ARBA" id="ARBA00033189"/>
    </source>
</evidence>
<feature type="domain" description="B5" evidence="16">
    <location>
        <begin position="291"/>
        <end position="369"/>
    </location>
</feature>
<comment type="subcellular location">
    <subcellularLocation>
        <location evidence="2">Cytoplasm</location>
    </subcellularLocation>
</comment>
<dbReference type="GO" id="GO:0009328">
    <property type="term" value="C:phenylalanine-tRNA ligase complex"/>
    <property type="evidence" value="ECO:0007669"/>
    <property type="project" value="TreeGrafter"/>
</dbReference>
<keyword evidence="10" id="KW-0067">ATP-binding</keyword>
<keyword evidence="6" id="KW-0963">Cytoplasm</keyword>
<dbReference type="NCBIfam" id="TIGR00471">
    <property type="entry name" value="pheT_arch"/>
    <property type="match status" value="1"/>
</dbReference>
<dbReference type="InterPro" id="IPR005147">
    <property type="entry name" value="tRNA_synthase_B5-dom"/>
</dbReference>
<dbReference type="PANTHER" id="PTHR10947">
    <property type="entry name" value="PHENYLALANYL-TRNA SYNTHETASE BETA CHAIN AND LEUCINE-RICH REPEAT-CONTAINING PROTEIN 47"/>
    <property type="match status" value="1"/>
</dbReference>
<dbReference type="Pfam" id="PF18262">
    <property type="entry name" value="PhetRS_B1"/>
    <property type="match status" value="1"/>
</dbReference>
<comment type="catalytic activity">
    <reaction evidence="15">
        <text>tRNA(Phe) + L-phenylalanine + ATP = L-phenylalanyl-tRNA(Phe) + AMP + diphosphate + H(+)</text>
        <dbReference type="Rhea" id="RHEA:19413"/>
        <dbReference type="Rhea" id="RHEA-COMP:9668"/>
        <dbReference type="Rhea" id="RHEA-COMP:9699"/>
        <dbReference type="ChEBI" id="CHEBI:15378"/>
        <dbReference type="ChEBI" id="CHEBI:30616"/>
        <dbReference type="ChEBI" id="CHEBI:33019"/>
        <dbReference type="ChEBI" id="CHEBI:58095"/>
        <dbReference type="ChEBI" id="CHEBI:78442"/>
        <dbReference type="ChEBI" id="CHEBI:78531"/>
        <dbReference type="ChEBI" id="CHEBI:456215"/>
        <dbReference type="EC" id="6.1.1.20"/>
    </reaction>
</comment>
<evidence type="ECO:0000256" key="5">
    <source>
        <dbReference type="ARBA" id="ARBA00012814"/>
    </source>
</evidence>
<dbReference type="GO" id="GO:0000287">
    <property type="term" value="F:magnesium ion binding"/>
    <property type="evidence" value="ECO:0007669"/>
    <property type="project" value="InterPro"/>
</dbReference>
<dbReference type="Gene3D" id="3.30.930.10">
    <property type="entry name" value="Bira Bifunctional Protein, Domain 2"/>
    <property type="match status" value="1"/>
</dbReference>
<evidence type="ECO:0000256" key="9">
    <source>
        <dbReference type="ARBA" id="ARBA00022741"/>
    </source>
</evidence>
<dbReference type="SUPFAM" id="SSF46955">
    <property type="entry name" value="Putative DNA-binding domain"/>
    <property type="match status" value="2"/>
</dbReference>
<dbReference type="GO" id="GO:0003723">
    <property type="term" value="F:RNA binding"/>
    <property type="evidence" value="ECO:0007669"/>
    <property type="project" value="InterPro"/>
</dbReference>
<evidence type="ECO:0000313" key="18">
    <source>
        <dbReference type="Proteomes" id="UP001140074"/>
    </source>
</evidence>
<evidence type="ECO:0000313" key="17">
    <source>
        <dbReference type="EMBL" id="KAJ2861978.1"/>
    </source>
</evidence>
<gene>
    <name evidence="17" type="primary">FRS1</name>
    <name evidence="17" type="ORF">GGH94_004557</name>
</gene>
<keyword evidence="12" id="KW-0648">Protein biosynthesis</keyword>
<comment type="similarity">
    <text evidence="3">Belongs to the phenylalanyl-tRNA synthetase beta subunit family. Type 2 subfamily.</text>
</comment>
<protein>
    <recommendedName>
        <fullName evidence="5">phenylalanine--tRNA ligase</fullName>
        <ecNumber evidence="5">6.1.1.20</ecNumber>
    </recommendedName>
    <alternativeName>
        <fullName evidence="14">Phenylalanyl-tRNA synthetase beta subunit</fullName>
    </alternativeName>
</protein>
<dbReference type="CDD" id="cd00769">
    <property type="entry name" value="PheRS_beta_core"/>
    <property type="match status" value="1"/>
</dbReference>
<name>A0A9W8IF30_9FUNG</name>
<dbReference type="GO" id="GO:0005524">
    <property type="term" value="F:ATP binding"/>
    <property type="evidence" value="ECO:0007669"/>
    <property type="project" value="UniProtKB-KW"/>
</dbReference>
<keyword evidence="13" id="KW-0030">Aminoacyl-tRNA synthetase</keyword>
<dbReference type="InterPro" id="IPR009061">
    <property type="entry name" value="DNA-bd_dom_put_sf"/>
</dbReference>
<dbReference type="SUPFAM" id="SSF56037">
    <property type="entry name" value="PheT/TilS domain"/>
    <property type="match status" value="1"/>
</dbReference>
<evidence type="ECO:0000256" key="13">
    <source>
        <dbReference type="ARBA" id="ARBA00023146"/>
    </source>
</evidence>
<dbReference type="PANTHER" id="PTHR10947:SF0">
    <property type="entry name" value="PHENYLALANINE--TRNA LIGASE BETA SUBUNIT"/>
    <property type="match status" value="1"/>
</dbReference>
<evidence type="ECO:0000256" key="10">
    <source>
        <dbReference type="ARBA" id="ARBA00022840"/>
    </source>
</evidence>
<dbReference type="InterPro" id="IPR045864">
    <property type="entry name" value="aa-tRNA-synth_II/BPL/LPL"/>
</dbReference>
<dbReference type="Pfam" id="PF03483">
    <property type="entry name" value="B3_4"/>
    <property type="match status" value="1"/>
</dbReference>